<protein>
    <submittedName>
        <fullName evidence="2">Uncharacterized protein</fullName>
    </submittedName>
</protein>
<dbReference type="OrthoDB" id="1929495at2759"/>
<feature type="compositionally biased region" description="Basic and acidic residues" evidence="1">
    <location>
        <begin position="280"/>
        <end position="301"/>
    </location>
</feature>
<gene>
    <name evidence="2" type="ORF">PHAVU_005G065400g</name>
</gene>
<accession>V7BWF5</accession>
<organism evidence="2 3">
    <name type="scientific">Phaseolus vulgaris</name>
    <name type="common">Kidney bean</name>
    <name type="synonym">French bean</name>
    <dbReference type="NCBI Taxonomy" id="3885"/>
    <lineage>
        <taxon>Eukaryota</taxon>
        <taxon>Viridiplantae</taxon>
        <taxon>Streptophyta</taxon>
        <taxon>Embryophyta</taxon>
        <taxon>Tracheophyta</taxon>
        <taxon>Spermatophyta</taxon>
        <taxon>Magnoliopsida</taxon>
        <taxon>eudicotyledons</taxon>
        <taxon>Gunneridae</taxon>
        <taxon>Pentapetalae</taxon>
        <taxon>rosids</taxon>
        <taxon>fabids</taxon>
        <taxon>Fabales</taxon>
        <taxon>Fabaceae</taxon>
        <taxon>Papilionoideae</taxon>
        <taxon>50 kb inversion clade</taxon>
        <taxon>NPAAA clade</taxon>
        <taxon>indigoferoid/millettioid clade</taxon>
        <taxon>Phaseoleae</taxon>
        <taxon>Phaseolus</taxon>
    </lineage>
</organism>
<proteinExistence type="predicted"/>
<feature type="region of interest" description="Disordered" evidence="1">
    <location>
        <begin position="262"/>
        <end position="310"/>
    </location>
</feature>
<feature type="region of interest" description="Disordered" evidence="1">
    <location>
        <begin position="207"/>
        <end position="230"/>
    </location>
</feature>
<evidence type="ECO:0000313" key="2">
    <source>
        <dbReference type="EMBL" id="ESW21375.1"/>
    </source>
</evidence>
<dbReference type="AlphaFoldDB" id="V7BWF5"/>
<feature type="compositionally biased region" description="Basic and acidic residues" evidence="1">
    <location>
        <begin position="207"/>
        <end position="222"/>
    </location>
</feature>
<feature type="compositionally biased region" description="Basic and acidic residues" evidence="1">
    <location>
        <begin position="238"/>
        <end position="248"/>
    </location>
</feature>
<dbReference type="Gramene" id="ESW21375">
    <property type="protein sequence ID" value="ESW21375"/>
    <property type="gene ID" value="PHAVU_005G065400g"/>
</dbReference>
<dbReference type="EMBL" id="CM002292">
    <property type="protein sequence ID" value="ESW21375.1"/>
    <property type="molecule type" value="Genomic_DNA"/>
</dbReference>
<feature type="region of interest" description="Disordered" evidence="1">
    <location>
        <begin position="390"/>
        <end position="411"/>
    </location>
</feature>
<feature type="region of interest" description="Disordered" evidence="1">
    <location>
        <begin position="238"/>
        <end position="257"/>
    </location>
</feature>
<keyword evidence="3" id="KW-1185">Reference proteome</keyword>
<dbReference type="Proteomes" id="UP000000226">
    <property type="component" value="Chromosome 5"/>
</dbReference>
<reference evidence="3" key="1">
    <citation type="journal article" date="2014" name="Nat. Genet.">
        <title>A reference genome for common bean and genome-wide analysis of dual domestications.</title>
        <authorList>
            <person name="Schmutz J."/>
            <person name="McClean P.E."/>
            <person name="Mamidi S."/>
            <person name="Wu G.A."/>
            <person name="Cannon S.B."/>
            <person name="Grimwood J."/>
            <person name="Jenkins J."/>
            <person name="Shu S."/>
            <person name="Song Q."/>
            <person name="Chavarro C."/>
            <person name="Torres-Torres M."/>
            <person name="Geffroy V."/>
            <person name="Moghaddam S.M."/>
            <person name="Gao D."/>
            <person name="Abernathy B."/>
            <person name="Barry K."/>
            <person name="Blair M."/>
            <person name="Brick M.A."/>
            <person name="Chovatia M."/>
            <person name="Gepts P."/>
            <person name="Goodstein D.M."/>
            <person name="Gonzales M."/>
            <person name="Hellsten U."/>
            <person name="Hyten D.L."/>
            <person name="Jia G."/>
            <person name="Kelly J.D."/>
            <person name="Kudrna D."/>
            <person name="Lee R."/>
            <person name="Richard M.M."/>
            <person name="Miklas P.N."/>
            <person name="Osorno J.M."/>
            <person name="Rodrigues J."/>
            <person name="Thareau V."/>
            <person name="Urrea C.A."/>
            <person name="Wang M."/>
            <person name="Yu Y."/>
            <person name="Zhang M."/>
            <person name="Wing R.A."/>
            <person name="Cregan P.B."/>
            <person name="Rokhsar D.S."/>
            <person name="Jackson S.A."/>
        </authorList>
    </citation>
    <scope>NUCLEOTIDE SEQUENCE [LARGE SCALE GENOMIC DNA]</scope>
    <source>
        <strain evidence="3">cv. G19833</strain>
    </source>
</reference>
<evidence type="ECO:0000313" key="3">
    <source>
        <dbReference type="Proteomes" id="UP000000226"/>
    </source>
</evidence>
<dbReference type="STRING" id="3885.V7BWF5"/>
<dbReference type="eggNOG" id="ENOG502QS00">
    <property type="taxonomic scope" value="Eukaryota"/>
</dbReference>
<evidence type="ECO:0000256" key="1">
    <source>
        <dbReference type="SAM" id="MobiDB-lite"/>
    </source>
</evidence>
<dbReference type="PANTHER" id="PTHR34546">
    <property type="entry name" value="OS06G0153600 PROTEIN"/>
    <property type="match status" value="1"/>
</dbReference>
<dbReference type="PANTHER" id="PTHR34546:SF7">
    <property type="match status" value="1"/>
</dbReference>
<feature type="compositionally biased region" description="Basic and acidic residues" evidence="1">
    <location>
        <begin position="262"/>
        <end position="271"/>
    </location>
</feature>
<name>V7BWF5_PHAVU</name>
<dbReference type="OMA" id="GESETWH"/>
<sequence>MEPTDPEASHKSLVTDAEWVCKSPNSGISATSSGWPCFDDIKSSSLAYYPSAEEQATVAVLQLQHKALEACQKFLVGNAASNGGEDDSDDEDEDEWVDNYDPKECEEYRFFERVFAEDGDLRRYYENNHREGDFYCLVCGGIGKKVWKRFKDCTALIHHSTAILRTTRKRAHRAYAQVISKVVGCNIDQLPAIVLKGLDSSLERSTKPLGFEKEGDNLDGKVSEQSSENGREIVKGLEKEGDNLDGKVSEQSSENGREIVKGFEKEGDNLDGKVSGESSESGREIVKGFEKEGDNLDEKVSEQSSGNGREIVKESHESLVAGAGWVSERPNSGLSSTASGWPSFNDLKSSSLTYSLSAEEQAAVAVLQLQHKALASCRKFLVGDAGYDSDEDGKDDINSESEDEEEEDELVDSYDSKECKEYKFFEKVFAEDADLRKYYENNHKDGDFYCLVCGGIRKKVWKRFKDSIALIQHSTSILRTKRKRAHRAYAQVICKVVGWDIDQLPAIVLKDLDSSMAGSKKLLVEPTKPAMGCIDDSNAEPET</sequence>